<evidence type="ECO:0000313" key="4">
    <source>
        <dbReference type="Proteomes" id="UP000192932"/>
    </source>
</evidence>
<dbReference type="NCBIfam" id="NF047360">
    <property type="entry name" value="tail_chap_PVL"/>
    <property type="match status" value="1"/>
</dbReference>
<evidence type="ECO:0000256" key="1">
    <source>
        <dbReference type="SAM" id="MobiDB-lite"/>
    </source>
</evidence>
<dbReference type="RefSeq" id="WP_085312344.1">
    <property type="nucleotide sequence ID" value="NZ_CP020743.1"/>
</dbReference>
<gene>
    <name evidence="3" type="ORF">B7492_22505</name>
</gene>
<dbReference type="AlphaFoldDB" id="A0A1W6ADE5"/>
<feature type="compositionally biased region" description="Basic residues" evidence="1">
    <location>
        <begin position="112"/>
        <end position="129"/>
    </location>
</feature>
<keyword evidence="2" id="KW-0472">Membrane</keyword>
<keyword evidence="2" id="KW-1133">Transmembrane helix</keyword>
<evidence type="ECO:0000313" key="3">
    <source>
        <dbReference type="EMBL" id="ARJ23799.1"/>
    </source>
</evidence>
<evidence type="ECO:0000256" key="2">
    <source>
        <dbReference type="SAM" id="Phobius"/>
    </source>
</evidence>
<dbReference type="EMBL" id="CP020743">
    <property type="protein sequence ID" value="ARJ23799.1"/>
    <property type="molecule type" value="Genomic_DNA"/>
</dbReference>
<protein>
    <submittedName>
        <fullName evidence="3">Uncharacterized protein</fullName>
    </submittedName>
</protein>
<organism evidence="3 4">
    <name type="scientific">Bacillus mycoides</name>
    <dbReference type="NCBI Taxonomy" id="1405"/>
    <lineage>
        <taxon>Bacteria</taxon>
        <taxon>Bacillati</taxon>
        <taxon>Bacillota</taxon>
        <taxon>Bacilli</taxon>
        <taxon>Bacillales</taxon>
        <taxon>Bacillaceae</taxon>
        <taxon>Bacillus</taxon>
        <taxon>Bacillus cereus group</taxon>
    </lineage>
</organism>
<dbReference type="InterPro" id="IPR057006">
    <property type="entry name" value="Phage_TAC_19"/>
</dbReference>
<name>A0A1W6ADE5_BACMY</name>
<reference evidence="3 4" key="1">
    <citation type="submission" date="2017-04" db="EMBL/GenBank/DDBJ databases">
        <title>The Characteristic of a Fine Plant Growth-Promoting Rhizobacteria Bacillus mycoides Gnyt1 and its Whole Genome Sequencing Analysis.</title>
        <authorList>
            <person name="Li J.H."/>
            <person name="Yao T."/>
        </authorList>
    </citation>
    <scope>NUCLEOTIDE SEQUENCE [LARGE SCALE GENOMIC DNA]</scope>
    <source>
        <strain evidence="3 4">Gnyt1</strain>
    </source>
</reference>
<keyword evidence="2" id="KW-0812">Transmembrane</keyword>
<sequence>MQEKTETFKLILNLSSGKKTFFLPGYISSTDGFEAAEWTEKLSAENVHFDVLKEAIHFVVKIFGSRFTVEEFLEGVHIWFLTSTIYAICLAIVGRIAEAVAVINAIDSKTNQAKKKRPRNKRNRSNPQK</sequence>
<feature type="region of interest" description="Disordered" evidence="1">
    <location>
        <begin position="110"/>
        <end position="129"/>
    </location>
</feature>
<feature type="transmembrane region" description="Helical" evidence="2">
    <location>
        <begin position="78"/>
        <end position="106"/>
    </location>
</feature>
<dbReference type="Proteomes" id="UP000192932">
    <property type="component" value="Chromosome"/>
</dbReference>
<accession>A0A1W6ADE5</accession>
<proteinExistence type="predicted"/>
<dbReference type="Pfam" id="PF23857">
    <property type="entry name" value="Phage_TAC_19"/>
    <property type="match status" value="1"/>
</dbReference>